<dbReference type="EMBL" id="BFAG01000010">
    <property type="protein sequence ID" value="GBF06661.1"/>
    <property type="molecule type" value="Genomic_DNA"/>
</dbReference>
<dbReference type="Pfam" id="PF09084">
    <property type="entry name" value="NMT1"/>
    <property type="match status" value="1"/>
</dbReference>
<keyword evidence="6" id="KW-0479">Metal-binding</keyword>
<evidence type="ECO:0000256" key="9">
    <source>
        <dbReference type="ARBA" id="ARBA00023004"/>
    </source>
</evidence>
<organism evidence="14 15">
    <name type="scientific">Deinococcus aerius</name>
    <dbReference type="NCBI Taxonomy" id="200253"/>
    <lineage>
        <taxon>Bacteria</taxon>
        <taxon>Thermotogati</taxon>
        <taxon>Deinococcota</taxon>
        <taxon>Deinococci</taxon>
        <taxon>Deinococcales</taxon>
        <taxon>Deinococcaceae</taxon>
        <taxon>Deinococcus</taxon>
    </lineage>
</organism>
<keyword evidence="7" id="KW-0663">Pyridoxal phosphate</keyword>
<proteinExistence type="inferred from homology"/>
<protein>
    <recommendedName>
        <fullName evidence="10">Thiamine pyrimidine synthase</fullName>
    </recommendedName>
</protein>
<feature type="domain" description="SsuA/THI5-like" evidence="13">
    <location>
        <begin position="41"/>
        <end position="269"/>
    </location>
</feature>
<dbReference type="Gene3D" id="3.40.190.10">
    <property type="entry name" value="Periplasmic binding protein-like II"/>
    <property type="match status" value="2"/>
</dbReference>
<keyword evidence="15" id="KW-1185">Reference proteome</keyword>
<evidence type="ECO:0000259" key="13">
    <source>
        <dbReference type="Pfam" id="PF09084"/>
    </source>
</evidence>
<evidence type="ECO:0000256" key="2">
    <source>
        <dbReference type="ARBA" id="ARBA00004948"/>
    </source>
</evidence>
<comment type="similarity">
    <text evidence="3">Belongs to the NMT1/THI5 family.</text>
</comment>
<dbReference type="Proteomes" id="UP000236569">
    <property type="component" value="Unassembled WGS sequence"/>
</dbReference>
<comment type="catalytic activity">
    <reaction evidence="11">
        <text>N(6)-(pyridoxal phosphate)-L-lysyl-[4-amino-5-hydroxymethyl-2-methylpyrimidine phosphate synthase] + L-histidyl-[4-amino-5-hydroxymethyl-2-methylpyrimidine phosphate synthase] + 2 Fe(3+) + 4 H2O = L-lysyl-[4-amino-5-hydroxymethyl-2-methylpyrimidine phosphate synthase] + (2S)-2-amino-5-hydroxy-4-oxopentanoyl-[4-amino-5-hydroxymethyl-2-methylpyrimidine phosphate synthase] + 4-amino-2-methyl-5-(phosphooxymethyl)pyrimidine + 3-oxopropanoate + 2 Fe(2+) + 2 H(+)</text>
        <dbReference type="Rhea" id="RHEA:65756"/>
        <dbReference type="Rhea" id="RHEA-COMP:16892"/>
        <dbReference type="Rhea" id="RHEA-COMP:16893"/>
        <dbReference type="Rhea" id="RHEA-COMP:16894"/>
        <dbReference type="Rhea" id="RHEA-COMP:16895"/>
        <dbReference type="ChEBI" id="CHEBI:15377"/>
        <dbReference type="ChEBI" id="CHEBI:15378"/>
        <dbReference type="ChEBI" id="CHEBI:29033"/>
        <dbReference type="ChEBI" id="CHEBI:29034"/>
        <dbReference type="ChEBI" id="CHEBI:29969"/>
        <dbReference type="ChEBI" id="CHEBI:29979"/>
        <dbReference type="ChEBI" id="CHEBI:33190"/>
        <dbReference type="ChEBI" id="CHEBI:58354"/>
        <dbReference type="ChEBI" id="CHEBI:143915"/>
        <dbReference type="ChEBI" id="CHEBI:157692"/>
    </reaction>
    <physiologicalReaction direction="left-to-right" evidence="11">
        <dbReference type="Rhea" id="RHEA:65757"/>
    </physiologicalReaction>
</comment>
<dbReference type="OrthoDB" id="9815602at2"/>
<keyword evidence="9" id="KW-0408">Iron</keyword>
<feature type="signal peptide" evidence="12">
    <location>
        <begin position="1"/>
        <end position="25"/>
    </location>
</feature>
<evidence type="ECO:0000256" key="7">
    <source>
        <dbReference type="ARBA" id="ARBA00022898"/>
    </source>
</evidence>
<comment type="function">
    <text evidence="1">Responsible for the formation of the pyrimidine heterocycle in the thiamine biosynthesis pathway. Catalyzes the formation of hydroxymethylpyrimidine phosphate (HMP-P) from histidine and pyridoxal phosphate (PLP). The protein uses PLP and the active site histidine to form HMP-P, generating an inactive enzyme. The enzyme can only undergo a single turnover, which suggests it is a suicide enzyme.</text>
</comment>
<evidence type="ECO:0000256" key="1">
    <source>
        <dbReference type="ARBA" id="ARBA00003469"/>
    </source>
</evidence>
<dbReference type="GO" id="GO:0046872">
    <property type="term" value="F:metal ion binding"/>
    <property type="evidence" value="ECO:0007669"/>
    <property type="project" value="UniProtKB-KW"/>
</dbReference>
<reference evidence="15" key="1">
    <citation type="submission" date="2018-01" db="EMBL/GenBank/DDBJ databases">
        <title>Draft Genome Sequence of the Radioresistant Bacterium Deinococcus aerius TR0125, Isolated from the Higher Atmosphere above Japan.</title>
        <authorList>
            <person name="Satoh K."/>
            <person name="Arai H."/>
            <person name="Sanzen T."/>
            <person name="Kawaguchi Y."/>
            <person name="Hayashi H."/>
            <person name="Yokobori S."/>
            <person name="Yamagishi A."/>
            <person name="Oono Y."/>
            <person name="Narumi I."/>
        </authorList>
    </citation>
    <scope>NUCLEOTIDE SEQUENCE [LARGE SCALE GENOMIC DNA]</scope>
    <source>
        <strain evidence="15">TR0125</strain>
    </source>
</reference>
<evidence type="ECO:0000256" key="3">
    <source>
        <dbReference type="ARBA" id="ARBA00009406"/>
    </source>
</evidence>
<dbReference type="InterPro" id="IPR015168">
    <property type="entry name" value="SsuA/THI5"/>
</dbReference>
<evidence type="ECO:0000256" key="10">
    <source>
        <dbReference type="ARBA" id="ARBA00033171"/>
    </source>
</evidence>
<dbReference type="GO" id="GO:0009228">
    <property type="term" value="P:thiamine biosynthetic process"/>
    <property type="evidence" value="ECO:0007669"/>
    <property type="project" value="UniProtKB-KW"/>
</dbReference>
<evidence type="ECO:0000313" key="15">
    <source>
        <dbReference type="Proteomes" id="UP000236569"/>
    </source>
</evidence>
<dbReference type="GO" id="GO:0016740">
    <property type="term" value="F:transferase activity"/>
    <property type="evidence" value="ECO:0007669"/>
    <property type="project" value="UniProtKB-KW"/>
</dbReference>
<sequence length="360" mass="38717">MKHSKLTAAVTAVLAAALLAPGAHAQKLVPVKVQLKWFPQAQFAGFFVAQAKGYYKAEGLDVQFLPTGDQSPIQTVATGTADFGTTWITDLLTARAQGIPVVHIAQLFQKSGYTLVALKSSNITKPQDFKGKRVGVWPSGNEYPAVALLKKYGLTTSLDSTVSNPDVQAVTYPFDPSIVFPDKVDLVSAMTYNEIDQIVGLGYSLDKLRIFRTADYGINLLEDLMFTTDRTLKTANFKGSGQSGQQIAAKLVRATLKGWNYAVTHQAEAVSIVLPLCGNTCKGSGTRADAKSHQTWQMAEVAKLYNTGPTTRGLAGYLDPAVYRNNVALLRNLGILKASPDAGAVTYSVWEAATGKKAPR</sequence>
<evidence type="ECO:0000256" key="6">
    <source>
        <dbReference type="ARBA" id="ARBA00022723"/>
    </source>
</evidence>
<dbReference type="RefSeq" id="WP_103130027.1">
    <property type="nucleotide sequence ID" value="NZ_BFAG01000010.1"/>
</dbReference>
<keyword evidence="5" id="KW-0808">Transferase</keyword>
<name>A0A2I9DNK3_9DEIO</name>
<evidence type="ECO:0000256" key="5">
    <source>
        <dbReference type="ARBA" id="ARBA00022679"/>
    </source>
</evidence>
<comment type="pathway">
    <text evidence="2">Cofactor biosynthesis; thiamine diphosphate biosynthesis.</text>
</comment>
<evidence type="ECO:0000256" key="12">
    <source>
        <dbReference type="SAM" id="SignalP"/>
    </source>
</evidence>
<evidence type="ECO:0000256" key="4">
    <source>
        <dbReference type="ARBA" id="ARBA00011738"/>
    </source>
</evidence>
<accession>A0A2I9DNK3</accession>
<comment type="caution">
    <text evidence="14">The sequence shown here is derived from an EMBL/GenBank/DDBJ whole genome shotgun (WGS) entry which is preliminary data.</text>
</comment>
<feature type="chain" id="PRO_5014339286" description="Thiamine pyrimidine synthase" evidence="12">
    <location>
        <begin position="26"/>
        <end position="360"/>
    </location>
</feature>
<evidence type="ECO:0000313" key="14">
    <source>
        <dbReference type="EMBL" id="GBF06661.1"/>
    </source>
</evidence>
<comment type="subunit">
    <text evidence="4">Homodimer.</text>
</comment>
<keyword evidence="8" id="KW-0784">Thiamine biosynthesis</keyword>
<dbReference type="PANTHER" id="PTHR31528:SF1">
    <property type="entry name" value="4-AMINO-5-HYDROXYMETHYL-2-METHYLPYRIMIDINE PHOSPHATE SYNTHASE THI11-RELATED"/>
    <property type="match status" value="1"/>
</dbReference>
<dbReference type="AlphaFoldDB" id="A0A2I9DNK3"/>
<dbReference type="InterPro" id="IPR027939">
    <property type="entry name" value="NMT1/THI5"/>
</dbReference>
<dbReference type="PANTHER" id="PTHR31528">
    <property type="entry name" value="4-AMINO-5-HYDROXYMETHYL-2-METHYLPYRIMIDINE PHOSPHATE SYNTHASE THI11-RELATED"/>
    <property type="match status" value="1"/>
</dbReference>
<gene>
    <name evidence="14" type="ORF">DAERI_100024</name>
</gene>
<keyword evidence="12" id="KW-0732">Signal</keyword>
<evidence type="ECO:0000256" key="11">
    <source>
        <dbReference type="ARBA" id="ARBA00048179"/>
    </source>
</evidence>
<dbReference type="SUPFAM" id="SSF53850">
    <property type="entry name" value="Periplasmic binding protein-like II"/>
    <property type="match status" value="1"/>
</dbReference>
<evidence type="ECO:0000256" key="8">
    <source>
        <dbReference type="ARBA" id="ARBA00022977"/>
    </source>
</evidence>